<dbReference type="Proteomes" id="UP000284706">
    <property type="component" value="Unassembled WGS sequence"/>
</dbReference>
<reference evidence="3 4" key="1">
    <citation type="journal article" date="2018" name="Evol. Lett.">
        <title>Horizontal gene cluster transfer increased hallucinogenic mushroom diversity.</title>
        <authorList>
            <person name="Reynolds H.T."/>
            <person name="Vijayakumar V."/>
            <person name="Gluck-Thaler E."/>
            <person name="Korotkin H.B."/>
            <person name="Matheny P.B."/>
            <person name="Slot J.C."/>
        </authorList>
    </citation>
    <scope>NUCLEOTIDE SEQUENCE [LARGE SCALE GENOMIC DNA]</scope>
    <source>
        <strain evidence="3 4">SRW20</strain>
    </source>
</reference>
<keyword evidence="4" id="KW-1185">Reference proteome</keyword>
<gene>
    <name evidence="3" type="ORF">CVT26_010213</name>
</gene>
<accession>A0A409Y189</accession>
<sequence length="443" mass="48037">MDAQNILGFPPVLNGTVTNTQGPIHHILSGSFRSLSLFLLAFSPSTGSLSHLQTIPAFGPHQYLATNQFRDRVYATTWAEPPSLSSWHVHRSDPDPWRVSLINTVPITATSSYITVPPPYTHVYSVGGPTGESHAINPETGGFGEKKQELLFVPENELSTADKTRVALRYGSHGIEFTPSGRFAFVPVLGTNSIEMYAHDSSKGVLHHLASVGSPRGKEAQDGPRHVKIHPNGRILYCVTEHSNYVDAYRISPMTLEHIGSRSLIPKAYRDSSSTSKSKGHFRGDTLMLSPSTPLKPNPEVLITTTRGSTADLQGWISIIPLNEEGVFEKAPPRSHEAEGTAAEDDADWFQTPTSGGKANAIDVLAKTPSGQDDADGLWILLTDDDEVTASSGTGAIRVLEWKGWGKGNIKIVAEWPPVRDSSNEEGDGLRTIQGASHAIWLD</sequence>
<comment type="caution">
    <text evidence="3">The sequence shown here is derived from an EMBL/GenBank/DDBJ whole genome shotgun (WGS) entry which is preliminary data.</text>
</comment>
<evidence type="ECO:0008006" key="5">
    <source>
        <dbReference type="Google" id="ProtNLM"/>
    </source>
</evidence>
<dbReference type="EMBL" id="NHYE01001331">
    <property type="protein sequence ID" value="PPQ96758.1"/>
    <property type="molecule type" value="Genomic_DNA"/>
</dbReference>
<dbReference type="SUPFAM" id="SSF50974">
    <property type="entry name" value="Nitrous oxide reductase, N-terminal domain"/>
    <property type="match status" value="1"/>
</dbReference>
<dbReference type="STRING" id="231916.A0A409Y189"/>
<dbReference type="Gene3D" id="2.130.10.10">
    <property type="entry name" value="YVTN repeat-like/Quinoprotein amine dehydrogenase"/>
    <property type="match status" value="1"/>
</dbReference>
<dbReference type="InParanoid" id="A0A409Y189"/>
<dbReference type="OrthoDB" id="1715191at2759"/>
<evidence type="ECO:0000256" key="2">
    <source>
        <dbReference type="SAM" id="MobiDB-lite"/>
    </source>
</evidence>
<feature type="region of interest" description="Disordered" evidence="2">
    <location>
        <begin position="270"/>
        <end position="293"/>
    </location>
</feature>
<dbReference type="AlphaFoldDB" id="A0A409Y189"/>
<dbReference type="InterPro" id="IPR015943">
    <property type="entry name" value="WD40/YVTN_repeat-like_dom_sf"/>
</dbReference>
<organism evidence="3 4">
    <name type="scientific">Gymnopilus dilepis</name>
    <dbReference type="NCBI Taxonomy" id="231916"/>
    <lineage>
        <taxon>Eukaryota</taxon>
        <taxon>Fungi</taxon>
        <taxon>Dikarya</taxon>
        <taxon>Basidiomycota</taxon>
        <taxon>Agaricomycotina</taxon>
        <taxon>Agaricomycetes</taxon>
        <taxon>Agaricomycetidae</taxon>
        <taxon>Agaricales</taxon>
        <taxon>Agaricineae</taxon>
        <taxon>Hymenogastraceae</taxon>
        <taxon>Gymnopilus</taxon>
    </lineage>
</organism>
<dbReference type="GO" id="GO:0017057">
    <property type="term" value="F:6-phosphogluconolactonase activity"/>
    <property type="evidence" value="ECO:0007669"/>
    <property type="project" value="TreeGrafter"/>
</dbReference>
<dbReference type="InterPro" id="IPR019405">
    <property type="entry name" value="Lactonase_7-beta_prop"/>
</dbReference>
<evidence type="ECO:0000313" key="3">
    <source>
        <dbReference type="EMBL" id="PPQ96758.1"/>
    </source>
</evidence>
<dbReference type="InterPro" id="IPR011045">
    <property type="entry name" value="N2O_reductase_N"/>
</dbReference>
<proteinExistence type="inferred from homology"/>
<dbReference type="PANTHER" id="PTHR30344:SF4">
    <property type="entry name" value="CYCLASE, PUTATIVE (AFU_ORTHOLOGUE AFUA_6G11580)-RELATED"/>
    <property type="match status" value="1"/>
</dbReference>
<name>A0A409Y189_9AGAR</name>
<protein>
    <recommendedName>
        <fullName evidence="5">3-carboxy-cis,cis-mucoante lactonizing enzyme</fullName>
    </recommendedName>
</protein>
<dbReference type="InterPro" id="IPR050282">
    <property type="entry name" value="Cycloisomerase_2"/>
</dbReference>
<dbReference type="Pfam" id="PF10282">
    <property type="entry name" value="Lactonase"/>
    <property type="match status" value="1"/>
</dbReference>
<evidence type="ECO:0000313" key="4">
    <source>
        <dbReference type="Proteomes" id="UP000284706"/>
    </source>
</evidence>
<evidence type="ECO:0000256" key="1">
    <source>
        <dbReference type="ARBA" id="ARBA00005564"/>
    </source>
</evidence>
<comment type="similarity">
    <text evidence="1">Belongs to the cycloisomerase 2 family.</text>
</comment>
<dbReference type="PANTHER" id="PTHR30344">
    <property type="entry name" value="6-PHOSPHOGLUCONOLACTONASE-RELATED"/>
    <property type="match status" value="1"/>
</dbReference>